<dbReference type="PANTHER" id="PTHR37291">
    <property type="entry name" value="5-METHYLCYTOSINE-SPECIFIC RESTRICTION ENZYME B"/>
    <property type="match status" value="1"/>
</dbReference>
<reference evidence="2 3" key="1">
    <citation type="submission" date="2020-10" db="EMBL/GenBank/DDBJ databases">
        <title>ChiBAC.</title>
        <authorList>
            <person name="Zenner C."/>
            <person name="Hitch T.C.A."/>
            <person name="Clavel T."/>
        </authorList>
    </citation>
    <scope>NUCLEOTIDE SEQUENCE [LARGE SCALE GENOMIC DNA]</scope>
    <source>
        <strain evidence="2 3">DSM 108991</strain>
    </source>
</reference>
<dbReference type="InterPro" id="IPR052934">
    <property type="entry name" value="Methyl-DNA_Rec/Restrict_Enz"/>
</dbReference>
<dbReference type="InterPro" id="IPR003593">
    <property type="entry name" value="AAA+_ATPase"/>
</dbReference>
<evidence type="ECO:0000313" key="2">
    <source>
        <dbReference type="EMBL" id="MBE5064339.1"/>
    </source>
</evidence>
<dbReference type="Proteomes" id="UP000758652">
    <property type="component" value="Unassembled WGS sequence"/>
</dbReference>
<proteinExistence type="predicted"/>
<feature type="domain" description="AAA+ ATPase" evidence="1">
    <location>
        <begin position="472"/>
        <end position="631"/>
    </location>
</feature>
<dbReference type="InterPro" id="IPR027417">
    <property type="entry name" value="P-loop_NTPase"/>
</dbReference>
<dbReference type="CDD" id="cd00009">
    <property type="entry name" value="AAA"/>
    <property type="match status" value="1"/>
</dbReference>
<accession>A0ABR9RMZ7</accession>
<evidence type="ECO:0000313" key="3">
    <source>
        <dbReference type="Proteomes" id="UP000758652"/>
    </source>
</evidence>
<dbReference type="EMBL" id="JADCKL010000018">
    <property type="protein sequence ID" value="MBE5064339.1"/>
    <property type="molecule type" value="Genomic_DNA"/>
</dbReference>
<keyword evidence="3" id="KW-1185">Reference proteome</keyword>
<dbReference type="PANTHER" id="PTHR37291:SF1">
    <property type="entry name" value="TYPE IV METHYL-DIRECTED RESTRICTION ENZYME ECOKMCRB SUBUNIT"/>
    <property type="match status" value="1"/>
</dbReference>
<dbReference type="SUPFAM" id="SSF52540">
    <property type="entry name" value="P-loop containing nucleoside triphosphate hydrolases"/>
    <property type="match status" value="1"/>
</dbReference>
<dbReference type="Gene3D" id="3.40.50.300">
    <property type="entry name" value="P-loop containing nucleotide triphosphate hydrolases"/>
    <property type="match status" value="1"/>
</dbReference>
<dbReference type="Pfam" id="PF07728">
    <property type="entry name" value="AAA_5"/>
    <property type="match status" value="1"/>
</dbReference>
<sequence length="728" mass="84327">MAQFDWVDFYKAFAKALLHYKGNRSALIQTIKKVYAEIEINLPTLERDNQIVDIDPFTAFGLFNKSKLKESNRVKIITAFARELAVDAAVPTSFDAVPVLNNQNATFYYWIGDRGPDDVDHLWDLFESALEYAKTPSDDKRQVVSKYFDLAINLKGNGNSKITMGLYWIAPDVFLNLDSRNTWYIYESGKIPSDVVDSLPRIEQKISADKYFEIAEKLQSYLQSDRTTLKDFKELSFEAWTYSEQVNQEERAAKVQSQRDDKGSALADEDVDTVHYWIYSPGDSACKWDEFYKTGIMAIGWGEIGDLKVFASKEDMKKKMKETYDPSRHYKNVALATWQFTNEMKLGDVVFAKKGMHQIIGRGVVKSDYIFDDSVEDEFKNIRRIDWTDKGEWPHPGQAVMKTLTDITAYTDYVEQLNALFETEDDGDETEEDDSKFPIYAKEDFLYGKEDGKDRVFMSEEDYNTLVGLVKNKKNVILQGAPGVGKTFVAKRLAYSMMGKKNPNRVMLIQFHQSYSYEDFIEGFRPVSSGGFEIKKGSFYNFCKKAQYDPEHEYFFIIDEINRGNLSKIFGELFMLIENDKRGNELQLLYSDEKFFVPKNVYIIGMMNTADRSLAMLDYALRRRFAFFDMKPGFDTEGFFEYRKKLTNKKFDKLITTVENLNNVISTDDSLGEGFCIGHSYFCNLDQVSDKTLSDIVEYELIPMLKEYWFDEPLKVQEWTNNLRSAVK</sequence>
<organism evidence="2 3">
    <name type="scientific">Claveliimonas monacensis</name>
    <dbReference type="NCBI Taxonomy" id="2779351"/>
    <lineage>
        <taxon>Bacteria</taxon>
        <taxon>Bacillati</taxon>
        <taxon>Bacillota</taxon>
        <taxon>Clostridia</taxon>
        <taxon>Lachnospirales</taxon>
        <taxon>Lachnospiraceae</taxon>
        <taxon>Claveliimonas</taxon>
    </lineage>
</organism>
<evidence type="ECO:0000259" key="1">
    <source>
        <dbReference type="SMART" id="SM00382"/>
    </source>
</evidence>
<comment type="caution">
    <text evidence="2">The sequence shown here is derived from an EMBL/GenBank/DDBJ whole genome shotgun (WGS) entry which is preliminary data.</text>
</comment>
<gene>
    <name evidence="2" type="ORF">INF30_13870</name>
</gene>
<name>A0ABR9RMZ7_9FIRM</name>
<dbReference type="RefSeq" id="WP_226395648.1">
    <property type="nucleotide sequence ID" value="NZ_JADCKL010000018.1"/>
</dbReference>
<protein>
    <submittedName>
        <fullName evidence="2">AAA family ATPase</fullName>
    </submittedName>
</protein>
<dbReference type="SMART" id="SM00382">
    <property type="entry name" value="AAA"/>
    <property type="match status" value="1"/>
</dbReference>
<dbReference type="InterPro" id="IPR011704">
    <property type="entry name" value="ATPase_dyneun-rel_AAA"/>
</dbReference>